<reference evidence="2 3" key="1">
    <citation type="submission" date="2020-02" db="EMBL/GenBank/DDBJ databases">
        <title>Genome sequence of Roseobacter ponti.</title>
        <authorList>
            <person name="Hollensteiner J."/>
            <person name="Schneider D."/>
            <person name="Poehlein A."/>
            <person name="Daniel R."/>
        </authorList>
    </citation>
    <scope>NUCLEOTIDE SEQUENCE [LARGE SCALE GENOMIC DNA]</scope>
    <source>
        <strain evidence="2 3">DSM 106830</strain>
    </source>
</reference>
<evidence type="ECO:0000259" key="1">
    <source>
        <dbReference type="PROSITE" id="PS50042"/>
    </source>
</evidence>
<dbReference type="SMART" id="SM00100">
    <property type="entry name" value="cNMP"/>
    <property type="match status" value="1"/>
</dbReference>
<dbReference type="Proteomes" id="UP000503308">
    <property type="component" value="Chromosome"/>
</dbReference>
<dbReference type="InterPro" id="IPR014710">
    <property type="entry name" value="RmlC-like_jellyroll"/>
</dbReference>
<dbReference type="EMBL" id="CP048788">
    <property type="protein sequence ID" value="QJF52129.1"/>
    <property type="molecule type" value="Genomic_DNA"/>
</dbReference>
<dbReference type="InterPro" id="IPR018490">
    <property type="entry name" value="cNMP-bd_dom_sf"/>
</dbReference>
<dbReference type="SUPFAM" id="SSF51206">
    <property type="entry name" value="cAMP-binding domain-like"/>
    <property type="match status" value="1"/>
</dbReference>
<protein>
    <submittedName>
        <fullName evidence="2">Cyclic nucleotide-binding domain-containing protein</fullName>
    </submittedName>
</protein>
<dbReference type="PROSITE" id="PS50042">
    <property type="entry name" value="CNMP_BINDING_3"/>
    <property type="match status" value="1"/>
</dbReference>
<dbReference type="Pfam" id="PF00027">
    <property type="entry name" value="cNMP_binding"/>
    <property type="match status" value="1"/>
</dbReference>
<name>A0A858ST84_9RHOB</name>
<gene>
    <name evidence="2" type="ORF">G3256_13600</name>
</gene>
<keyword evidence="3" id="KW-1185">Reference proteome</keyword>
<accession>A0A858ST84</accession>
<sequence>MTKLRILVIASAFAAIAYDVIWLKDPVGVFWETLLVAVNIMQIAREWYAERRVRLTAEEELFVSARLRGVSKRNAKRLLNLGTWENGVSGMVLTTEGEPVSHVVYLISGEVEILVSDVVVATCGAGNFVGEMSIVGNAPASATATVSRPARFWRIETGKLQVLQETDPEIAGALDVGIAKDLRNKIISLNTSRSGEGLA</sequence>
<dbReference type="Gene3D" id="2.60.120.10">
    <property type="entry name" value="Jelly Rolls"/>
    <property type="match status" value="1"/>
</dbReference>
<dbReference type="KEGG" id="rpon:G3256_13600"/>
<dbReference type="AlphaFoldDB" id="A0A858ST84"/>
<dbReference type="InterPro" id="IPR000595">
    <property type="entry name" value="cNMP-bd_dom"/>
</dbReference>
<organism evidence="2 3">
    <name type="scientific">Roseobacter ponti</name>
    <dbReference type="NCBI Taxonomy" id="1891787"/>
    <lineage>
        <taxon>Bacteria</taxon>
        <taxon>Pseudomonadati</taxon>
        <taxon>Pseudomonadota</taxon>
        <taxon>Alphaproteobacteria</taxon>
        <taxon>Rhodobacterales</taxon>
        <taxon>Roseobacteraceae</taxon>
        <taxon>Roseobacter</taxon>
    </lineage>
</organism>
<dbReference type="CDD" id="cd00038">
    <property type="entry name" value="CAP_ED"/>
    <property type="match status" value="1"/>
</dbReference>
<feature type="domain" description="Cyclic nucleotide-binding" evidence="1">
    <location>
        <begin position="89"/>
        <end position="163"/>
    </location>
</feature>
<proteinExistence type="predicted"/>
<evidence type="ECO:0000313" key="3">
    <source>
        <dbReference type="Proteomes" id="UP000503308"/>
    </source>
</evidence>
<evidence type="ECO:0000313" key="2">
    <source>
        <dbReference type="EMBL" id="QJF52129.1"/>
    </source>
</evidence>